<keyword evidence="5" id="KW-1185">Reference proteome</keyword>
<sequence length="443" mass="50251">MPHIVVLGAGRSATILISYLFQQAGILGWRVTVADLFVNHLTPPDQDHLRIIPLNIQDEDQLILEVKAADLIISMLPAFWHPKIARLCVQYRKNLITASYVRPELKELHQAAKEANLLFLMEAGLDPGIDHMSAMAILNNIRQKGGKIMSYKSYTGGLVSPESDNNPWHYKFTWNPRNVVLAGQGTAKYLEDGCHKFIPYHQLFNRAESLEIPDLGAFDGYANRDSLLYQEPYGLREVQTLIRGTLRRRGYCQAWHLLVQLGLTDDAYQLPESRHLTYRQFLESYLPAAPPLQTSWLARIASYLNIAPDNEALSLLEYLEFPEEPIALEQATPAQVLEKLLLQKWQLEPHDKDMVVMQHLITYVLNGETKELTSSLVVRGEDQTNTAMAKTVGLPVGMAAKLILEGKLKHTGIVIPTHPDIYEPILHELKIYGIYFTEEERTI</sequence>
<organism evidence="4 5">
    <name type="scientific">Adhaeribacter aerolatus</name>
    <dbReference type="NCBI Taxonomy" id="670289"/>
    <lineage>
        <taxon>Bacteria</taxon>
        <taxon>Pseudomonadati</taxon>
        <taxon>Bacteroidota</taxon>
        <taxon>Cytophagia</taxon>
        <taxon>Cytophagales</taxon>
        <taxon>Hymenobacteraceae</taxon>
        <taxon>Adhaeribacter</taxon>
    </lineage>
</organism>
<name>A0A512ATP3_9BACT</name>
<dbReference type="InterPro" id="IPR036291">
    <property type="entry name" value="NAD(P)-bd_dom_sf"/>
</dbReference>
<dbReference type="AlphaFoldDB" id="A0A512ATP3"/>
<dbReference type="SUPFAM" id="SSF55347">
    <property type="entry name" value="Glyceraldehyde-3-phosphate dehydrogenase-like, C-terminal domain"/>
    <property type="match status" value="1"/>
</dbReference>
<dbReference type="Proteomes" id="UP000321532">
    <property type="component" value="Unassembled WGS sequence"/>
</dbReference>
<dbReference type="PANTHER" id="PTHR11133:SF22">
    <property type="entry name" value="ALPHA-AMINOADIPIC SEMIALDEHYDE SYNTHASE, MITOCHONDRIAL"/>
    <property type="match status" value="1"/>
</dbReference>
<dbReference type="GO" id="GO:0019878">
    <property type="term" value="P:lysine biosynthetic process via aminoadipic acid"/>
    <property type="evidence" value="ECO:0007669"/>
    <property type="project" value="TreeGrafter"/>
</dbReference>
<dbReference type="Pfam" id="PF16653">
    <property type="entry name" value="Sacchrp_dh_C"/>
    <property type="match status" value="1"/>
</dbReference>
<reference evidence="4 5" key="1">
    <citation type="submission" date="2019-07" db="EMBL/GenBank/DDBJ databases">
        <title>Whole genome shotgun sequence of Adhaeribacter aerolatus NBRC 106133.</title>
        <authorList>
            <person name="Hosoyama A."/>
            <person name="Uohara A."/>
            <person name="Ohji S."/>
            <person name="Ichikawa N."/>
        </authorList>
    </citation>
    <scope>NUCLEOTIDE SEQUENCE [LARGE SCALE GENOMIC DNA]</scope>
    <source>
        <strain evidence="4 5">NBRC 106133</strain>
    </source>
</reference>
<gene>
    <name evidence="4" type="ORF">AAE02nite_07140</name>
</gene>
<dbReference type="InterPro" id="IPR005097">
    <property type="entry name" value="Sacchrp_dh_NADP-bd"/>
</dbReference>
<dbReference type="SUPFAM" id="SSF51735">
    <property type="entry name" value="NAD(P)-binding Rossmann-fold domains"/>
    <property type="match status" value="1"/>
</dbReference>
<dbReference type="OrthoDB" id="973788at2"/>
<dbReference type="Gene3D" id="1.10.1870.10">
    <property type="entry name" value="Domain 3, Saccharopine reductase"/>
    <property type="match status" value="1"/>
</dbReference>
<dbReference type="GO" id="GO:0005737">
    <property type="term" value="C:cytoplasm"/>
    <property type="evidence" value="ECO:0007669"/>
    <property type="project" value="TreeGrafter"/>
</dbReference>
<dbReference type="Gene3D" id="3.30.360.10">
    <property type="entry name" value="Dihydrodipicolinate Reductase, domain 2"/>
    <property type="match status" value="1"/>
</dbReference>
<accession>A0A512ATP3</accession>
<comment type="caution">
    <text evidence="4">The sequence shown here is derived from an EMBL/GenBank/DDBJ whole genome shotgun (WGS) entry which is preliminary data.</text>
</comment>
<evidence type="ECO:0000256" key="1">
    <source>
        <dbReference type="ARBA" id="ARBA00023002"/>
    </source>
</evidence>
<dbReference type="InterPro" id="IPR032095">
    <property type="entry name" value="Sacchrp_dh-like_C"/>
</dbReference>
<feature type="domain" description="Saccharopine dehydrogenase NADP binding" evidence="2">
    <location>
        <begin position="4"/>
        <end position="117"/>
    </location>
</feature>
<feature type="domain" description="Saccharopine dehydrogenase-like C-terminal" evidence="3">
    <location>
        <begin position="124"/>
        <end position="434"/>
    </location>
</feature>
<keyword evidence="1" id="KW-0560">Oxidoreductase</keyword>
<protein>
    <submittedName>
        <fullName evidence="4">Saccharopine dehydrogenase</fullName>
    </submittedName>
</protein>
<evidence type="ECO:0000313" key="4">
    <source>
        <dbReference type="EMBL" id="GEO03050.1"/>
    </source>
</evidence>
<dbReference type="RefSeq" id="WP_146895084.1">
    <property type="nucleotide sequence ID" value="NZ_BJYS01000003.1"/>
</dbReference>
<dbReference type="PANTHER" id="PTHR11133">
    <property type="entry name" value="SACCHAROPINE DEHYDROGENASE"/>
    <property type="match status" value="1"/>
</dbReference>
<dbReference type="InterPro" id="IPR051168">
    <property type="entry name" value="AASS"/>
</dbReference>
<dbReference type="EMBL" id="BJYS01000003">
    <property type="protein sequence ID" value="GEO03050.1"/>
    <property type="molecule type" value="Genomic_DNA"/>
</dbReference>
<dbReference type="GO" id="GO:0004753">
    <property type="term" value="F:saccharopine dehydrogenase activity"/>
    <property type="evidence" value="ECO:0007669"/>
    <property type="project" value="TreeGrafter"/>
</dbReference>
<evidence type="ECO:0000259" key="3">
    <source>
        <dbReference type="Pfam" id="PF16653"/>
    </source>
</evidence>
<dbReference type="Gene3D" id="3.40.50.720">
    <property type="entry name" value="NAD(P)-binding Rossmann-like Domain"/>
    <property type="match status" value="1"/>
</dbReference>
<dbReference type="Pfam" id="PF03435">
    <property type="entry name" value="Sacchrp_dh_NADP"/>
    <property type="match status" value="1"/>
</dbReference>
<proteinExistence type="predicted"/>
<evidence type="ECO:0000259" key="2">
    <source>
        <dbReference type="Pfam" id="PF03435"/>
    </source>
</evidence>
<evidence type="ECO:0000313" key="5">
    <source>
        <dbReference type="Proteomes" id="UP000321532"/>
    </source>
</evidence>